<dbReference type="SUPFAM" id="SSF55846">
    <property type="entry name" value="N-acetylmuramoyl-L-alanine amidase-like"/>
    <property type="match status" value="1"/>
</dbReference>
<evidence type="ECO:0000259" key="1">
    <source>
        <dbReference type="Pfam" id="PF01510"/>
    </source>
</evidence>
<dbReference type="Proteomes" id="UP000199545">
    <property type="component" value="Unassembled WGS sequence"/>
</dbReference>
<name>A0A1I3TJM9_9BACL</name>
<feature type="domain" description="N-acetylmuramoyl-L-alanine amidase" evidence="1">
    <location>
        <begin position="30"/>
        <end position="159"/>
    </location>
</feature>
<dbReference type="InterPro" id="IPR036365">
    <property type="entry name" value="PGBD-like_sf"/>
</dbReference>
<organism evidence="2 3">
    <name type="scientific">Thermoflavimicrobium dichotomicum</name>
    <dbReference type="NCBI Taxonomy" id="46223"/>
    <lineage>
        <taxon>Bacteria</taxon>
        <taxon>Bacillati</taxon>
        <taxon>Bacillota</taxon>
        <taxon>Bacilli</taxon>
        <taxon>Bacillales</taxon>
        <taxon>Thermoactinomycetaceae</taxon>
        <taxon>Thermoflavimicrobium</taxon>
    </lineage>
</organism>
<proteinExistence type="predicted"/>
<dbReference type="SUPFAM" id="SSF47090">
    <property type="entry name" value="PGBD-like"/>
    <property type="match status" value="1"/>
</dbReference>
<dbReference type="GO" id="GO:0008745">
    <property type="term" value="F:N-acetylmuramoyl-L-alanine amidase activity"/>
    <property type="evidence" value="ECO:0007669"/>
    <property type="project" value="InterPro"/>
</dbReference>
<accession>A0A1I3TJM9</accession>
<gene>
    <name evidence="2" type="ORF">SAMN05421852_11755</name>
</gene>
<sequence length="263" mass="30126">MGWQYGLLFDTAEEFIGYIRDKQQARYPEVHVHGTWQPDFADFTGSNHLELQDAMKRFHTIDRGWDDIAQHITIFPDGKIVTGRDINVPPASAVGNNDPDDDNTHPFMFEMVGNFDVGHDKLDGDQLDTALKICRFFSEKQGAVIRFHNEMTDKKTCPGSGIDKGWFVDLICLSWTPTSLLAYTVESIYDSNPSFHRFLYLKNPMFFGEDVKQLQLRLKTIPDGIFGVNTLKALLHWKACNQWNGTEPKEIVTQEVWQAIFCS</sequence>
<dbReference type="OrthoDB" id="9812621at2"/>
<dbReference type="AlphaFoldDB" id="A0A1I3TJM9"/>
<dbReference type="RefSeq" id="WP_139203337.1">
    <property type="nucleotide sequence ID" value="NZ_FORR01000017.1"/>
</dbReference>
<protein>
    <recommendedName>
        <fullName evidence="1">N-acetylmuramoyl-L-alanine amidase domain-containing protein</fullName>
    </recommendedName>
</protein>
<dbReference type="GO" id="GO:0009253">
    <property type="term" value="P:peptidoglycan catabolic process"/>
    <property type="evidence" value="ECO:0007669"/>
    <property type="project" value="InterPro"/>
</dbReference>
<dbReference type="InterPro" id="IPR002502">
    <property type="entry name" value="Amidase_domain"/>
</dbReference>
<keyword evidence="3" id="KW-1185">Reference proteome</keyword>
<dbReference type="Gene3D" id="3.40.80.10">
    <property type="entry name" value="Peptidoglycan recognition protein-like"/>
    <property type="match status" value="1"/>
</dbReference>
<dbReference type="CDD" id="cd06583">
    <property type="entry name" value="PGRP"/>
    <property type="match status" value="1"/>
</dbReference>
<reference evidence="2 3" key="1">
    <citation type="submission" date="2016-10" db="EMBL/GenBank/DDBJ databases">
        <authorList>
            <person name="de Groot N.N."/>
        </authorList>
    </citation>
    <scope>NUCLEOTIDE SEQUENCE [LARGE SCALE GENOMIC DNA]</scope>
    <source>
        <strain evidence="2 3">DSM 44778</strain>
    </source>
</reference>
<evidence type="ECO:0000313" key="2">
    <source>
        <dbReference type="EMBL" id="SFJ69717.1"/>
    </source>
</evidence>
<dbReference type="STRING" id="46223.SAMN05421852_11755"/>
<dbReference type="Pfam" id="PF01510">
    <property type="entry name" value="Amidase_2"/>
    <property type="match status" value="1"/>
</dbReference>
<dbReference type="EMBL" id="FORR01000017">
    <property type="protein sequence ID" value="SFJ69717.1"/>
    <property type="molecule type" value="Genomic_DNA"/>
</dbReference>
<dbReference type="InterPro" id="IPR036505">
    <property type="entry name" value="Amidase/PGRP_sf"/>
</dbReference>
<evidence type="ECO:0000313" key="3">
    <source>
        <dbReference type="Proteomes" id="UP000199545"/>
    </source>
</evidence>